<evidence type="ECO:0000313" key="1">
    <source>
        <dbReference type="Proteomes" id="UP000694920"/>
    </source>
</evidence>
<dbReference type="AlphaFoldDB" id="A0AAJ7RBI5"/>
<organism evidence="1 2">
    <name type="scientific">Cephus cinctus</name>
    <name type="common">Wheat stem sawfly</name>
    <dbReference type="NCBI Taxonomy" id="211228"/>
    <lineage>
        <taxon>Eukaryota</taxon>
        <taxon>Metazoa</taxon>
        <taxon>Ecdysozoa</taxon>
        <taxon>Arthropoda</taxon>
        <taxon>Hexapoda</taxon>
        <taxon>Insecta</taxon>
        <taxon>Pterygota</taxon>
        <taxon>Neoptera</taxon>
        <taxon>Endopterygota</taxon>
        <taxon>Hymenoptera</taxon>
        <taxon>Cephoidea</taxon>
        <taxon>Cephidae</taxon>
        <taxon>Cephus</taxon>
    </lineage>
</organism>
<evidence type="ECO:0000313" key="2">
    <source>
        <dbReference type="RefSeq" id="XP_024937589.1"/>
    </source>
</evidence>
<dbReference type="RefSeq" id="XP_024937589.1">
    <property type="nucleotide sequence ID" value="XM_025081821.1"/>
</dbReference>
<dbReference type="Proteomes" id="UP000694920">
    <property type="component" value="Unplaced"/>
</dbReference>
<proteinExistence type="predicted"/>
<gene>
    <name evidence="2" type="primary">LOC112493896</name>
</gene>
<accession>A0AAJ7RBI5</accession>
<name>A0AAJ7RBI5_CEPCN</name>
<protein>
    <submittedName>
        <fullName evidence="2">Uncharacterized protein LOC112493896</fullName>
    </submittedName>
</protein>
<dbReference type="GeneID" id="112493896"/>
<dbReference type="KEGG" id="ccin:112493896"/>
<keyword evidence="1" id="KW-1185">Reference proteome</keyword>
<reference evidence="2" key="1">
    <citation type="submission" date="2025-08" db="UniProtKB">
        <authorList>
            <consortium name="RefSeq"/>
        </authorList>
    </citation>
    <scope>IDENTIFICATION</scope>
</reference>
<sequence>MQATWLTCQDLELEPRAKNMTNGASNIVTNSKEVPEVPVLAVGAITVAHIHVATYPRIRTCNVWDSNRTSQSLAQMCGSRLRGRYRKHRCPYVTMPIGPVAAVMARRHRVALREADKVGHCATLL</sequence>